<keyword evidence="8 16" id="KW-1133">Transmembrane helix</keyword>
<dbReference type="InterPro" id="IPR011640">
    <property type="entry name" value="Fe2_transport_prot_B_C"/>
</dbReference>
<dbReference type="FunFam" id="3.40.50.300:FF:000426">
    <property type="entry name" value="Ferrous iron transport protein B"/>
    <property type="match status" value="1"/>
</dbReference>
<feature type="binding site" evidence="15">
    <location>
        <position position="36"/>
    </location>
    <ligand>
        <name>Mg(2+)</name>
        <dbReference type="ChEBI" id="CHEBI:18420"/>
        <label>2</label>
    </ligand>
</feature>
<sequence>MSDPTVASAPAPAAPARLRVALAGQPNCGKSTLFNALTGLSQHIANYPGVTVDKKSGGYRHNDRTVEIVDLPGTYSLTSFSLEERVAREYLLNAQPDVVVNVVDASNLRRGLYLTFQLLELGFPVVIALSMMDVAKSRGLTLDLETLSQRLCVPVVPVVGHKGVGREELREAISRAAEAPTQVPATLNYGDLEEAVAELQARIAALPGLSEVVSARWMAARLLEQDSEAERLLRQNVNNAHGILDQAQAAATAFQARKGITPGDHIAACRDHLAGEILATSVHHAHRDRVPLTERIDRFLLHRWLAPAFLVLTVWVIYELSIVQGYELTKVTWPLLAGFRDLAGDLLPSAGFLHDPTVRSMGLWMVDSANALLNYVPVFLILFALIAILEDSGYMARIAFILDRILHRFGLHGQSTLPYILGGVFAGGCAVPGVMATKGIPDQRARMATILTVPFMNCLAKVPLYTLLISIYFPDTKGLILFYLSTITVIFALLVAKLLSVSVLRHMETAPFVMELPHYHLPTVTGVVRRSVDRTWMYIKKVGTVVVAVATIVYVLLQFPGLTPERQAHYHDRAEAAIVDFRATLAGNPLLAAVPDQDSLTRLVNLYTDYRSDRMMVGSREAAEALDARLQDNHPDLAPFLVRSRDPNARAAQGALRDLASTRKEIRRQMKDERIVNSALGQLGRALEPVTQFANFDWKINVALLSSFAARESSVATLGVLFDQPEGDNQTLEERMGAEQKAAGYTALTAVALMLFFALYPPCLATTIMIRVQTHSYAWMTFSIIFPTALALAVASVTYTTGVALNLTGLEMMTGIYVVALTLLILVGLFKAPFGRSLPRPGYRVPEGGAE</sequence>
<keyword evidence="12 16" id="KW-0472">Membrane</keyword>
<evidence type="ECO:0000256" key="7">
    <source>
        <dbReference type="ARBA" id="ARBA00022741"/>
    </source>
</evidence>
<evidence type="ECO:0000256" key="10">
    <source>
        <dbReference type="ARBA" id="ARBA00023065"/>
    </source>
</evidence>
<keyword evidence="19" id="KW-1185">Reference proteome</keyword>
<keyword evidence="7 14" id="KW-0547">Nucleotide-binding</keyword>
<keyword evidence="3" id="KW-1003">Cell membrane</keyword>
<feature type="binding site" evidence="15">
    <location>
        <position position="38"/>
    </location>
    <ligand>
        <name>Mg(2+)</name>
        <dbReference type="ChEBI" id="CHEBI:18420"/>
        <label>2</label>
    </ligand>
</feature>
<feature type="transmembrane region" description="Helical" evidence="16">
    <location>
        <begin position="479"/>
        <end position="499"/>
    </location>
</feature>
<comment type="similarity">
    <text evidence="16">Belongs to the TRAFAC class TrmE-Era-EngA-EngB-Septin-like GTPase superfamily. FeoB GTPase (TC 9.A.8) family.</text>
</comment>
<feature type="transmembrane region" description="Helical" evidence="16">
    <location>
        <begin position="538"/>
        <end position="557"/>
    </location>
</feature>
<dbReference type="AlphaFoldDB" id="A0A1G7CFP6"/>
<evidence type="ECO:0000259" key="17">
    <source>
        <dbReference type="PROSITE" id="PS51711"/>
    </source>
</evidence>
<dbReference type="InterPro" id="IPR011642">
    <property type="entry name" value="Gate_dom"/>
</dbReference>
<feature type="transmembrane region" description="Helical" evidence="16">
    <location>
        <begin position="371"/>
        <end position="389"/>
    </location>
</feature>
<feature type="transmembrane region" description="Helical" evidence="16">
    <location>
        <begin position="417"/>
        <end position="436"/>
    </location>
</feature>
<feature type="binding site" evidence="15">
    <location>
        <position position="35"/>
    </location>
    <ligand>
        <name>Mg(2+)</name>
        <dbReference type="ChEBI" id="CHEBI:18420"/>
        <label>2</label>
    </ligand>
</feature>
<dbReference type="GO" id="GO:0005886">
    <property type="term" value="C:plasma membrane"/>
    <property type="evidence" value="ECO:0007669"/>
    <property type="project" value="UniProtKB-SubCell"/>
</dbReference>
<evidence type="ECO:0000256" key="2">
    <source>
        <dbReference type="ARBA" id="ARBA00022448"/>
    </source>
</evidence>
<comment type="subcellular location">
    <subcellularLocation>
        <location evidence="1 16">Cell inner membrane</location>
        <topology evidence="1 16">Multi-pass membrane protein</topology>
    </subcellularLocation>
</comment>
<evidence type="ECO:0000256" key="15">
    <source>
        <dbReference type="PIRSR" id="PIRSR603373-2"/>
    </source>
</evidence>
<dbReference type="Gene3D" id="3.40.50.300">
    <property type="entry name" value="P-loop containing nucleotide triphosphate hydrolases"/>
    <property type="match status" value="1"/>
</dbReference>
<protein>
    <recommendedName>
        <fullName evidence="13 16">Ferrous iron transport protein B</fullName>
    </recommendedName>
</protein>
<dbReference type="PANTHER" id="PTHR43185:SF1">
    <property type="entry name" value="FE(2+) TRANSPORTER FEOB"/>
    <property type="match status" value="1"/>
</dbReference>
<keyword evidence="15" id="KW-0479">Metal-binding</keyword>
<dbReference type="InterPro" id="IPR027417">
    <property type="entry name" value="P-loop_NTPase"/>
</dbReference>
<dbReference type="InterPro" id="IPR006073">
    <property type="entry name" value="GTP-bd"/>
</dbReference>
<feature type="binding site" evidence="15">
    <location>
        <position position="39"/>
    </location>
    <ligand>
        <name>Mg(2+)</name>
        <dbReference type="ChEBI" id="CHEBI:18420"/>
        <label>2</label>
    </ligand>
</feature>
<feature type="transmembrane region" description="Helical" evidence="16">
    <location>
        <begin position="742"/>
        <end position="765"/>
    </location>
</feature>
<name>A0A1G7CFP6_9PROT</name>
<dbReference type="PRINTS" id="PR00326">
    <property type="entry name" value="GTP1OBG"/>
</dbReference>
<dbReference type="OrthoDB" id="9809127at2"/>
<keyword evidence="11 14" id="KW-0342">GTP-binding</keyword>
<evidence type="ECO:0000256" key="9">
    <source>
        <dbReference type="ARBA" id="ARBA00023004"/>
    </source>
</evidence>
<evidence type="ECO:0000256" key="3">
    <source>
        <dbReference type="ARBA" id="ARBA00022475"/>
    </source>
</evidence>
<evidence type="ECO:0000313" key="19">
    <source>
        <dbReference type="Proteomes" id="UP000199412"/>
    </source>
</evidence>
<evidence type="ECO:0000256" key="11">
    <source>
        <dbReference type="ARBA" id="ARBA00023134"/>
    </source>
</evidence>
<evidence type="ECO:0000256" key="1">
    <source>
        <dbReference type="ARBA" id="ARBA00004429"/>
    </source>
</evidence>
<dbReference type="InterPro" id="IPR041069">
    <property type="entry name" value="FeoB_Cyto"/>
</dbReference>
<keyword evidence="10" id="KW-0406">Ion transport</keyword>
<keyword evidence="2 16" id="KW-0813">Transport</keyword>
<feature type="binding site" evidence="14">
    <location>
        <begin position="159"/>
        <end position="161"/>
    </location>
    <ligand>
        <name>GTP</name>
        <dbReference type="ChEBI" id="CHEBI:37565"/>
        <label>1</label>
    </ligand>
</feature>
<proteinExistence type="inferred from homology"/>
<dbReference type="Pfam" id="PF07664">
    <property type="entry name" value="FeoB_C"/>
    <property type="match status" value="1"/>
</dbReference>
<feature type="transmembrane region" description="Helical" evidence="16">
    <location>
        <begin position="448"/>
        <end position="473"/>
    </location>
</feature>
<dbReference type="InterPro" id="IPR030389">
    <property type="entry name" value="G_FEOB_dom"/>
</dbReference>
<evidence type="ECO:0000256" key="5">
    <source>
        <dbReference type="ARBA" id="ARBA00022519"/>
    </source>
</evidence>
<dbReference type="InterPro" id="IPR050860">
    <property type="entry name" value="FeoB_GTPase"/>
</dbReference>
<feature type="transmembrane region" description="Helical" evidence="16">
    <location>
        <begin position="304"/>
        <end position="326"/>
    </location>
</feature>
<dbReference type="NCBIfam" id="TIGR00437">
    <property type="entry name" value="feoB"/>
    <property type="match status" value="1"/>
</dbReference>
<organism evidence="18 19">
    <name type="scientific">Rhodospira trueperi</name>
    <dbReference type="NCBI Taxonomy" id="69960"/>
    <lineage>
        <taxon>Bacteria</taxon>
        <taxon>Pseudomonadati</taxon>
        <taxon>Pseudomonadota</taxon>
        <taxon>Alphaproteobacteria</taxon>
        <taxon>Rhodospirillales</taxon>
        <taxon>Rhodospirillaceae</taxon>
        <taxon>Rhodospira</taxon>
    </lineage>
</organism>
<feature type="binding site" evidence="14">
    <location>
        <begin position="49"/>
        <end position="53"/>
    </location>
    <ligand>
        <name>GTP</name>
        <dbReference type="ChEBI" id="CHEBI:37565"/>
        <label>1</label>
    </ligand>
</feature>
<keyword evidence="9 16" id="KW-0408">Iron</keyword>
<comment type="function">
    <text evidence="16">Probable transporter of a GTP-driven Fe(2+) uptake system.</text>
</comment>
<dbReference type="Pfam" id="PF02421">
    <property type="entry name" value="FeoB_N"/>
    <property type="match status" value="1"/>
</dbReference>
<feature type="binding site" evidence="14">
    <location>
        <begin position="24"/>
        <end position="31"/>
    </location>
    <ligand>
        <name>GTP</name>
        <dbReference type="ChEBI" id="CHEBI:37565"/>
        <label>1</label>
    </ligand>
</feature>
<dbReference type="GO" id="GO:0005525">
    <property type="term" value="F:GTP binding"/>
    <property type="evidence" value="ECO:0007669"/>
    <property type="project" value="UniProtKB-KW"/>
</dbReference>
<dbReference type="PROSITE" id="PS51711">
    <property type="entry name" value="G_FEOB"/>
    <property type="match status" value="1"/>
</dbReference>
<evidence type="ECO:0000256" key="14">
    <source>
        <dbReference type="PIRSR" id="PIRSR603373-1"/>
    </source>
</evidence>
<dbReference type="PANTHER" id="PTHR43185">
    <property type="entry name" value="FERROUS IRON TRANSPORT PROTEIN B"/>
    <property type="match status" value="1"/>
</dbReference>
<dbReference type="Pfam" id="PF07670">
    <property type="entry name" value="Gate"/>
    <property type="match status" value="2"/>
</dbReference>
<feature type="transmembrane region" description="Helical" evidence="16">
    <location>
        <begin position="777"/>
        <end position="800"/>
    </location>
</feature>
<keyword evidence="6 16" id="KW-0812">Transmembrane</keyword>
<keyword evidence="4 16" id="KW-0410">Iron transport</keyword>
<evidence type="ECO:0000256" key="16">
    <source>
        <dbReference type="RuleBase" id="RU362098"/>
    </source>
</evidence>
<dbReference type="GO" id="GO:0015093">
    <property type="term" value="F:ferrous iron transmembrane transporter activity"/>
    <property type="evidence" value="ECO:0007669"/>
    <property type="project" value="UniProtKB-UniRule"/>
</dbReference>
<gene>
    <name evidence="18" type="ORF">SAMN05421720_10662</name>
</gene>
<feature type="binding site" evidence="14">
    <location>
        <begin position="70"/>
        <end position="73"/>
    </location>
    <ligand>
        <name>GTP</name>
        <dbReference type="ChEBI" id="CHEBI:37565"/>
        <label>1</label>
    </ligand>
</feature>
<keyword evidence="15" id="KW-0460">Magnesium</keyword>
<dbReference type="STRING" id="69960.SAMN05421720_10662"/>
<evidence type="ECO:0000256" key="4">
    <source>
        <dbReference type="ARBA" id="ARBA00022496"/>
    </source>
</evidence>
<feature type="domain" description="FeoB-type G" evidence="17">
    <location>
        <begin position="17"/>
        <end position="179"/>
    </location>
</feature>
<dbReference type="GO" id="GO:0046872">
    <property type="term" value="F:metal ion binding"/>
    <property type="evidence" value="ECO:0007669"/>
    <property type="project" value="UniProtKB-KW"/>
</dbReference>
<accession>A0A1G7CFP6</accession>
<reference evidence="18 19" key="1">
    <citation type="submission" date="2016-10" db="EMBL/GenBank/DDBJ databases">
        <authorList>
            <person name="de Groot N.N."/>
        </authorList>
    </citation>
    <scope>NUCLEOTIDE SEQUENCE [LARGE SCALE GENOMIC DNA]</scope>
    <source>
        <strain evidence="18 19">ATCC 700224</strain>
    </source>
</reference>
<dbReference type="Gene3D" id="1.10.287.1770">
    <property type="match status" value="1"/>
</dbReference>
<dbReference type="RefSeq" id="WP_092785544.1">
    <property type="nucleotide sequence ID" value="NZ_FNAP01000006.1"/>
</dbReference>
<evidence type="ECO:0000256" key="6">
    <source>
        <dbReference type="ARBA" id="ARBA00022692"/>
    </source>
</evidence>
<evidence type="ECO:0000256" key="12">
    <source>
        <dbReference type="ARBA" id="ARBA00023136"/>
    </source>
</evidence>
<feature type="transmembrane region" description="Helical" evidence="16">
    <location>
        <begin position="812"/>
        <end position="830"/>
    </location>
</feature>
<dbReference type="SUPFAM" id="SSF52540">
    <property type="entry name" value="P-loop containing nucleoside triphosphate hydrolases"/>
    <property type="match status" value="1"/>
</dbReference>
<dbReference type="InterPro" id="IPR003373">
    <property type="entry name" value="Fe2_transport_prot-B"/>
</dbReference>
<evidence type="ECO:0000313" key="18">
    <source>
        <dbReference type="EMBL" id="SDE38202.1"/>
    </source>
</evidence>
<dbReference type="CDD" id="cd01879">
    <property type="entry name" value="FeoB"/>
    <property type="match status" value="1"/>
</dbReference>
<dbReference type="Pfam" id="PF17910">
    <property type="entry name" value="FeoB_Cyto"/>
    <property type="match status" value="1"/>
</dbReference>
<dbReference type="Proteomes" id="UP000199412">
    <property type="component" value="Unassembled WGS sequence"/>
</dbReference>
<keyword evidence="5" id="KW-0997">Cell inner membrane</keyword>
<dbReference type="EMBL" id="FNAP01000006">
    <property type="protein sequence ID" value="SDE38202.1"/>
    <property type="molecule type" value="Genomic_DNA"/>
</dbReference>
<evidence type="ECO:0000256" key="8">
    <source>
        <dbReference type="ARBA" id="ARBA00022989"/>
    </source>
</evidence>
<evidence type="ECO:0000256" key="13">
    <source>
        <dbReference type="NCBIfam" id="TIGR00437"/>
    </source>
</evidence>